<dbReference type="EMBL" id="MTYJ01000025">
    <property type="protein sequence ID" value="OQV21175.1"/>
    <property type="molecule type" value="Genomic_DNA"/>
</dbReference>
<organism evidence="1 2">
    <name type="scientific">Hypsibius exemplaris</name>
    <name type="common">Freshwater tardigrade</name>
    <dbReference type="NCBI Taxonomy" id="2072580"/>
    <lineage>
        <taxon>Eukaryota</taxon>
        <taxon>Metazoa</taxon>
        <taxon>Ecdysozoa</taxon>
        <taxon>Tardigrada</taxon>
        <taxon>Eutardigrada</taxon>
        <taxon>Parachela</taxon>
        <taxon>Hypsibioidea</taxon>
        <taxon>Hypsibiidae</taxon>
        <taxon>Hypsibius</taxon>
    </lineage>
</organism>
<reference evidence="2" key="1">
    <citation type="submission" date="2017-01" db="EMBL/GenBank/DDBJ databases">
        <title>Comparative genomics of anhydrobiosis in the tardigrade Hypsibius dujardini.</title>
        <authorList>
            <person name="Yoshida Y."/>
            <person name="Koutsovoulos G."/>
            <person name="Laetsch D."/>
            <person name="Stevens L."/>
            <person name="Kumar S."/>
            <person name="Horikawa D."/>
            <person name="Ishino K."/>
            <person name="Komine S."/>
            <person name="Tomita M."/>
            <person name="Blaxter M."/>
            <person name="Arakawa K."/>
        </authorList>
    </citation>
    <scope>NUCLEOTIDE SEQUENCE [LARGE SCALE GENOMIC DNA]</scope>
    <source>
        <strain evidence="2">Z151</strain>
    </source>
</reference>
<gene>
    <name evidence="1" type="ORF">BV898_04935</name>
</gene>
<accession>A0A1W0X142</accession>
<name>A0A1W0X142_HYPEX</name>
<keyword evidence="2" id="KW-1185">Reference proteome</keyword>
<dbReference type="Proteomes" id="UP000192578">
    <property type="component" value="Unassembled WGS sequence"/>
</dbReference>
<dbReference type="AlphaFoldDB" id="A0A1W0X142"/>
<sequence length="86" mass="9849">MDYLVDPSSEVELSLVDYFWPYPARQREWVAQNAPQKFHEALASRRLRSVTGIIGWTALRTIEDLRTADYVTKKTGLLRILAAGIL</sequence>
<evidence type="ECO:0000313" key="1">
    <source>
        <dbReference type="EMBL" id="OQV21175.1"/>
    </source>
</evidence>
<protein>
    <submittedName>
        <fullName evidence="1">Uncharacterized protein</fullName>
    </submittedName>
</protein>
<evidence type="ECO:0000313" key="2">
    <source>
        <dbReference type="Proteomes" id="UP000192578"/>
    </source>
</evidence>
<comment type="caution">
    <text evidence="1">The sequence shown here is derived from an EMBL/GenBank/DDBJ whole genome shotgun (WGS) entry which is preliminary data.</text>
</comment>
<proteinExistence type="predicted"/>